<dbReference type="OMA" id="NQARNAY"/>
<dbReference type="Proteomes" id="UP000015464">
    <property type="component" value="Unassembled WGS sequence"/>
</dbReference>
<feature type="compositionally biased region" description="Basic and acidic residues" evidence="2">
    <location>
        <begin position="743"/>
        <end position="753"/>
    </location>
</feature>
<evidence type="ECO:0000256" key="1">
    <source>
        <dbReference type="SAM" id="Coils"/>
    </source>
</evidence>
<feature type="compositionally biased region" description="Basic and acidic residues" evidence="2">
    <location>
        <begin position="84"/>
        <end position="93"/>
    </location>
</feature>
<feature type="coiled-coil region" evidence="1">
    <location>
        <begin position="337"/>
        <end position="364"/>
    </location>
</feature>
<dbReference type="GeneID" id="25038317"/>
<dbReference type="STRING" id="653667.S9W6C2"/>
<protein>
    <submittedName>
        <fullName evidence="3">Lsd90 protein</fullName>
    </submittedName>
</protein>
<keyword evidence="1" id="KW-0175">Coiled coil</keyword>
<feature type="compositionally biased region" description="Gly residues" evidence="2">
    <location>
        <begin position="700"/>
        <end position="722"/>
    </location>
</feature>
<evidence type="ECO:0000313" key="3">
    <source>
        <dbReference type="EMBL" id="EPY54109.1"/>
    </source>
</evidence>
<gene>
    <name evidence="3" type="ORF">SPOG_04002</name>
</gene>
<dbReference type="EMBL" id="KE546988">
    <property type="protein sequence ID" value="EPY54109.1"/>
    <property type="molecule type" value="Genomic_DNA"/>
</dbReference>
<evidence type="ECO:0000313" key="4">
    <source>
        <dbReference type="Proteomes" id="UP000015464"/>
    </source>
</evidence>
<feature type="region of interest" description="Disordered" evidence="2">
    <location>
        <begin position="561"/>
        <end position="801"/>
    </location>
</feature>
<organism evidence="3 4">
    <name type="scientific">Schizosaccharomyces cryophilus (strain OY26 / ATCC MYA-4695 / CBS 11777 / NBRC 106824 / NRRL Y48691)</name>
    <name type="common">Fission yeast</name>
    <dbReference type="NCBI Taxonomy" id="653667"/>
    <lineage>
        <taxon>Eukaryota</taxon>
        <taxon>Fungi</taxon>
        <taxon>Dikarya</taxon>
        <taxon>Ascomycota</taxon>
        <taxon>Taphrinomycotina</taxon>
        <taxon>Schizosaccharomycetes</taxon>
        <taxon>Schizosaccharomycetales</taxon>
        <taxon>Schizosaccharomycetaceae</taxon>
        <taxon>Schizosaccharomyces</taxon>
    </lineage>
</organism>
<feature type="compositionally biased region" description="Basic and acidic residues" evidence="2">
    <location>
        <begin position="17"/>
        <end position="28"/>
    </location>
</feature>
<dbReference type="HOGENOM" id="CLU_351304_0_0_1"/>
<feature type="compositionally biased region" description="Polar residues" evidence="2">
    <location>
        <begin position="575"/>
        <end position="603"/>
    </location>
</feature>
<feature type="region of interest" description="Disordered" evidence="2">
    <location>
        <begin position="1"/>
        <end position="170"/>
    </location>
</feature>
<evidence type="ECO:0000256" key="2">
    <source>
        <dbReference type="SAM" id="MobiDB-lite"/>
    </source>
</evidence>
<feature type="compositionally biased region" description="Polar residues" evidence="2">
    <location>
        <begin position="117"/>
        <end position="140"/>
    </location>
</feature>
<dbReference type="RefSeq" id="XP_013021719.1">
    <property type="nucleotide sequence ID" value="XM_013166265.1"/>
</dbReference>
<accession>S9W6C2</accession>
<dbReference type="OrthoDB" id="5414871at2759"/>
<feature type="compositionally biased region" description="Polar residues" evidence="2">
    <location>
        <begin position="1"/>
        <end position="16"/>
    </location>
</feature>
<keyword evidence="4" id="KW-1185">Reference proteome</keyword>
<feature type="coiled-coil region" evidence="1">
    <location>
        <begin position="401"/>
        <end position="485"/>
    </location>
</feature>
<dbReference type="AlphaFoldDB" id="S9W6C2"/>
<name>S9W6C2_SCHCR</name>
<feature type="compositionally biased region" description="Basic and acidic residues" evidence="2">
    <location>
        <begin position="271"/>
        <end position="284"/>
    </location>
</feature>
<feature type="compositionally biased region" description="Polar residues" evidence="2">
    <location>
        <begin position="659"/>
        <end position="668"/>
    </location>
</feature>
<feature type="compositionally biased region" description="Polar residues" evidence="2">
    <location>
        <begin position="636"/>
        <end position="651"/>
    </location>
</feature>
<proteinExistence type="predicted"/>
<feature type="region of interest" description="Disordered" evidence="2">
    <location>
        <begin position="253"/>
        <end position="284"/>
    </location>
</feature>
<feature type="compositionally biased region" description="Basic and acidic residues" evidence="2">
    <location>
        <begin position="618"/>
        <end position="634"/>
    </location>
</feature>
<dbReference type="GO" id="GO:0042759">
    <property type="term" value="P:long-chain fatty acid biosynthetic process"/>
    <property type="evidence" value="ECO:0007669"/>
    <property type="project" value="EnsemblFungi"/>
</dbReference>
<sequence length="801" mass="86940">MDSVKNSAGNMNNNVKDSARKAGSKMKEPFQNAKGDTENVKSGAAKNTKDVTNEPGSFAENAKSGASKNAKDAVNDPVPGGFRGNEETARRGTADVGHSQLPRGGNVKGDELGGEDTSGSANPQRVGYQQGNAESYSSGSHEPATKYGSTGYEGSRPISSSSHDPHYTNVKITATQNNIDALTGSPVRIVTTTNARIQPDDKTLHELLEQRQRALREAREAEEELRRARQFNDRSSSEAAELEARAKKRAEEAEYASQRARDAQISIERSASTKERQAREEAERASAVLREAELKHRLAQTSANLDVAKSRLDVALKNEECWQAEKASKISHQRAIIDGAKAALDRANHDAAIAEAENRKVQYEFSAMLAELEERNDTTLRTASIREAEARNLEVHMDDTLKDARMRSRNATEQIDRLRNENKAKYADIDTGVNQARNAYAQYEQNIPNKRNEYGRELDQAAEALRAAQARFDAAKRRVEQFDTESRQQLSLLQTRVREAEDASNQFRLQAEKRDKEIEASATQAYDAVKAAEKRNEKIAEAARAKELEAKELYAKAHSISEELKSKRSHPPSPLKSSFQDDIQRAQSRYNAEQNKLGQLNEQEPSRFASEVEAARNALREAENNYAAVEREYSSVRGNNERLYTSGSRNEPSGDYVYQKTSDTSRGASSAYHYPSTASPVKGAKSAGPAYVDAPRPGSGPVGAGAGVGTGAGAGAGTGAGATTGPEGANQGSNYAQAGQKKGFGDESLKDDTSSASNSDLGVARKKSGKSTKGERRGSAESTTSRGGLMSNVKHALGMDK</sequence>
<reference evidence="3 4" key="1">
    <citation type="journal article" date="2011" name="Science">
        <title>Comparative functional genomics of the fission yeasts.</title>
        <authorList>
            <person name="Rhind N."/>
            <person name="Chen Z."/>
            <person name="Yassour M."/>
            <person name="Thompson D.A."/>
            <person name="Haas B.J."/>
            <person name="Habib N."/>
            <person name="Wapinski I."/>
            <person name="Roy S."/>
            <person name="Lin M.F."/>
            <person name="Heiman D.I."/>
            <person name="Young S.K."/>
            <person name="Furuya K."/>
            <person name="Guo Y."/>
            <person name="Pidoux A."/>
            <person name="Chen H.M."/>
            <person name="Robbertse B."/>
            <person name="Goldberg J.M."/>
            <person name="Aoki K."/>
            <person name="Bayne E.H."/>
            <person name="Berlin A.M."/>
            <person name="Desjardins C.A."/>
            <person name="Dobbs E."/>
            <person name="Dukaj L."/>
            <person name="Fan L."/>
            <person name="FitzGerald M.G."/>
            <person name="French C."/>
            <person name="Gujja S."/>
            <person name="Hansen K."/>
            <person name="Keifenheim D."/>
            <person name="Levin J.Z."/>
            <person name="Mosher R.A."/>
            <person name="Mueller C.A."/>
            <person name="Pfiffner J."/>
            <person name="Priest M."/>
            <person name="Russ C."/>
            <person name="Smialowska A."/>
            <person name="Swoboda P."/>
            <person name="Sykes S.M."/>
            <person name="Vaughn M."/>
            <person name="Vengrova S."/>
            <person name="Yoder R."/>
            <person name="Zeng Q."/>
            <person name="Allshire R."/>
            <person name="Baulcombe D."/>
            <person name="Birren B.W."/>
            <person name="Brown W."/>
            <person name="Ekwall K."/>
            <person name="Kellis M."/>
            <person name="Leatherwood J."/>
            <person name="Levin H."/>
            <person name="Margalit H."/>
            <person name="Martienssen R."/>
            <person name="Nieduszynski C.A."/>
            <person name="Spatafora J.W."/>
            <person name="Friedman N."/>
            <person name="Dalgaard J.Z."/>
            <person name="Baumann P."/>
            <person name="Niki H."/>
            <person name="Regev A."/>
            <person name="Nusbaum C."/>
        </authorList>
    </citation>
    <scope>NUCLEOTIDE SEQUENCE [LARGE SCALE GENOMIC DNA]</scope>
    <source>
        <strain evidence="4">OY26 / ATCC MYA-4695 / CBS 11777 / NBRC 106824 / NRRL Y48691</strain>
    </source>
</reference>